<evidence type="ECO:0000256" key="4">
    <source>
        <dbReference type="ARBA" id="ARBA00023163"/>
    </source>
</evidence>
<reference evidence="7 8" key="1">
    <citation type="submission" date="2018-11" db="EMBL/GenBank/DDBJ databases">
        <title>Genomic Encyclopedia of Type Strains, Phase IV (KMG-IV): sequencing the most valuable type-strain genomes for metagenomic binning, comparative biology and taxonomic classification.</title>
        <authorList>
            <person name="Goeker M."/>
        </authorList>
    </citation>
    <scope>NUCLEOTIDE SEQUENCE [LARGE SCALE GENOMIC DNA]</scope>
    <source>
        <strain evidence="7 8">DSM 18090</strain>
    </source>
</reference>
<dbReference type="GO" id="GO:0003677">
    <property type="term" value="F:DNA binding"/>
    <property type="evidence" value="ECO:0007669"/>
    <property type="project" value="UniProtKB-KW"/>
</dbReference>
<evidence type="ECO:0000259" key="6">
    <source>
        <dbReference type="PROSITE" id="PS50937"/>
    </source>
</evidence>
<keyword evidence="2 7" id="KW-0238">DNA-binding</keyword>
<dbReference type="PANTHER" id="PTHR30204:SF90">
    <property type="entry name" value="HTH-TYPE TRANSCRIPTIONAL ACTIVATOR MTA"/>
    <property type="match status" value="1"/>
</dbReference>
<dbReference type="SUPFAM" id="SSF46955">
    <property type="entry name" value="Putative DNA-binding domain"/>
    <property type="match status" value="1"/>
</dbReference>
<dbReference type="PROSITE" id="PS50937">
    <property type="entry name" value="HTH_MERR_2"/>
    <property type="match status" value="1"/>
</dbReference>
<accession>A0A3N5B7F4</accession>
<protein>
    <submittedName>
        <fullName evidence="7">DNA-binding transcriptional MerR regulator</fullName>
    </submittedName>
</protein>
<feature type="domain" description="HTH merR-type" evidence="6">
    <location>
        <begin position="1"/>
        <end position="70"/>
    </location>
</feature>
<dbReference type="InterPro" id="IPR012925">
    <property type="entry name" value="TipAS_dom"/>
</dbReference>
<dbReference type="EMBL" id="RKRF01000009">
    <property type="protein sequence ID" value="RPF53237.1"/>
    <property type="molecule type" value="Genomic_DNA"/>
</dbReference>
<sequence>MYQVKDVSEITGVSVRTLHHYDKIGLLKPNRVNENGYRLYNDNHLNQLQQILFFKELDFSLQQIKEIMLDDDFDEAEALINHRELLEKRKHRLEQLIQTIDETYNSLKEDQQMSKKKMFEGFNMGDIREHENKYKDEVKEKYGHTDAYKQSQERTAKYTEQDWKTIQEKSNSIYSRLAELMEHDPSHNDVQNVIGEWHSLINDYFYECPREMFKGLGDMYVSDERFTKNIDQYGQGLAKFMRDAMYIYADS</sequence>
<dbReference type="CDD" id="cd01106">
    <property type="entry name" value="HTH_TipAL-Mta"/>
    <property type="match status" value="1"/>
</dbReference>
<evidence type="ECO:0000313" key="8">
    <source>
        <dbReference type="Proteomes" id="UP000276443"/>
    </source>
</evidence>
<evidence type="ECO:0000256" key="1">
    <source>
        <dbReference type="ARBA" id="ARBA00023015"/>
    </source>
</evidence>
<evidence type="ECO:0000313" key="7">
    <source>
        <dbReference type="EMBL" id="RPF53237.1"/>
    </source>
</evidence>
<feature type="coiled-coil region" evidence="5">
    <location>
        <begin position="76"/>
        <end position="110"/>
    </location>
</feature>
<dbReference type="InterPro" id="IPR000551">
    <property type="entry name" value="MerR-type_HTH_dom"/>
</dbReference>
<dbReference type="InterPro" id="IPR047057">
    <property type="entry name" value="MerR_fam"/>
</dbReference>
<dbReference type="AlphaFoldDB" id="A0A3N5B7F4"/>
<dbReference type="Pfam" id="PF07739">
    <property type="entry name" value="TipAS"/>
    <property type="match status" value="1"/>
</dbReference>
<dbReference type="Proteomes" id="UP000276443">
    <property type="component" value="Unassembled WGS sequence"/>
</dbReference>
<dbReference type="Pfam" id="PF13411">
    <property type="entry name" value="MerR_1"/>
    <property type="match status" value="1"/>
</dbReference>
<dbReference type="Gene3D" id="1.10.1660.10">
    <property type="match status" value="1"/>
</dbReference>
<dbReference type="RefSeq" id="WP_124221649.1">
    <property type="nucleotide sequence ID" value="NZ_RKRF01000009.1"/>
</dbReference>
<dbReference type="InterPro" id="IPR009061">
    <property type="entry name" value="DNA-bd_dom_put_sf"/>
</dbReference>
<evidence type="ECO:0000256" key="3">
    <source>
        <dbReference type="ARBA" id="ARBA00023159"/>
    </source>
</evidence>
<organism evidence="7 8">
    <name type="scientific">Aquisalibacillus elongatus</name>
    <dbReference type="NCBI Taxonomy" id="485577"/>
    <lineage>
        <taxon>Bacteria</taxon>
        <taxon>Bacillati</taxon>
        <taxon>Bacillota</taxon>
        <taxon>Bacilli</taxon>
        <taxon>Bacillales</taxon>
        <taxon>Bacillaceae</taxon>
        <taxon>Aquisalibacillus</taxon>
    </lineage>
</organism>
<gene>
    <name evidence="7" type="ORF">EDC24_1734</name>
</gene>
<keyword evidence="5" id="KW-0175">Coiled coil</keyword>
<dbReference type="SMART" id="SM00422">
    <property type="entry name" value="HTH_MERR"/>
    <property type="match status" value="1"/>
</dbReference>
<name>A0A3N5B7F4_9BACI</name>
<keyword evidence="3" id="KW-0010">Activator</keyword>
<dbReference type="OrthoDB" id="9814833at2"/>
<keyword evidence="8" id="KW-1185">Reference proteome</keyword>
<dbReference type="SUPFAM" id="SSF89082">
    <property type="entry name" value="Antibiotic binding domain of TipA-like multidrug resistance regulators"/>
    <property type="match status" value="1"/>
</dbReference>
<dbReference type="PANTHER" id="PTHR30204">
    <property type="entry name" value="REDOX-CYCLING DRUG-SENSING TRANSCRIPTIONAL ACTIVATOR SOXR"/>
    <property type="match status" value="1"/>
</dbReference>
<evidence type="ECO:0000256" key="5">
    <source>
        <dbReference type="SAM" id="Coils"/>
    </source>
</evidence>
<evidence type="ECO:0000256" key="2">
    <source>
        <dbReference type="ARBA" id="ARBA00023125"/>
    </source>
</evidence>
<dbReference type="GO" id="GO:0003700">
    <property type="term" value="F:DNA-binding transcription factor activity"/>
    <property type="evidence" value="ECO:0007669"/>
    <property type="project" value="InterPro"/>
</dbReference>
<dbReference type="InterPro" id="IPR036244">
    <property type="entry name" value="TipA-like_antibiotic-bd"/>
</dbReference>
<keyword evidence="1" id="KW-0805">Transcription regulation</keyword>
<dbReference type="Gene3D" id="1.10.490.50">
    <property type="entry name" value="Antibiotic binding domain of TipA-like multidrug resistance regulators"/>
    <property type="match status" value="1"/>
</dbReference>
<proteinExistence type="predicted"/>
<comment type="caution">
    <text evidence="7">The sequence shown here is derived from an EMBL/GenBank/DDBJ whole genome shotgun (WGS) entry which is preliminary data.</text>
</comment>
<keyword evidence="4" id="KW-0804">Transcription</keyword>